<dbReference type="Proteomes" id="UP000054279">
    <property type="component" value="Unassembled WGS sequence"/>
</dbReference>
<evidence type="ECO:0000313" key="3">
    <source>
        <dbReference type="Proteomes" id="UP000054279"/>
    </source>
</evidence>
<keyword evidence="3" id="KW-1185">Reference proteome</keyword>
<evidence type="ECO:0000256" key="1">
    <source>
        <dbReference type="SAM" id="MobiDB-lite"/>
    </source>
</evidence>
<proteinExistence type="predicted"/>
<dbReference type="HOGENOM" id="CLU_2759463_0_0_1"/>
<dbReference type="EMBL" id="KN837143">
    <property type="protein sequence ID" value="KIJ40504.1"/>
    <property type="molecule type" value="Genomic_DNA"/>
</dbReference>
<accession>A0A0C9V088</accession>
<dbReference type="AlphaFoldDB" id="A0A0C9V088"/>
<gene>
    <name evidence="2" type="ORF">M422DRAFT_32185</name>
</gene>
<organism evidence="2 3">
    <name type="scientific">Sphaerobolus stellatus (strain SS14)</name>
    <dbReference type="NCBI Taxonomy" id="990650"/>
    <lineage>
        <taxon>Eukaryota</taxon>
        <taxon>Fungi</taxon>
        <taxon>Dikarya</taxon>
        <taxon>Basidiomycota</taxon>
        <taxon>Agaricomycotina</taxon>
        <taxon>Agaricomycetes</taxon>
        <taxon>Phallomycetidae</taxon>
        <taxon>Geastrales</taxon>
        <taxon>Sphaerobolaceae</taxon>
        <taxon>Sphaerobolus</taxon>
    </lineage>
</organism>
<name>A0A0C9V088_SPHS4</name>
<feature type="compositionally biased region" description="Polar residues" evidence="1">
    <location>
        <begin position="55"/>
        <end position="70"/>
    </location>
</feature>
<protein>
    <submittedName>
        <fullName evidence="2">Uncharacterized protein</fullName>
    </submittedName>
</protein>
<reference evidence="2 3" key="1">
    <citation type="submission" date="2014-06" db="EMBL/GenBank/DDBJ databases">
        <title>Evolutionary Origins and Diversification of the Mycorrhizal Mutualists.</title>
        <authorList>
            <consortium name="DOE Joint Genome Institute"/>
            <consortium name="Mycorrhizal Genomics Consortium"/>
            <person name="Kohler A."/>
            <person name="Kuo A."/>
            <person name="Nagy L.G."/>
            <person name="Floudas D."/>
            <person name="Copeland A."/>
            <person name="Barry K.W."/>
            <person name="Cichocki N."/>
            <person name="Veneault-Fourrey C."/>
            <person name="LaButti K."/>
            <person name="Lindquist E.A."/>
            <person name="Lipzen A."/>
            <person name="Lundell T."/>
            <person name="Morin E."/>
            <person name="Murat C."/>
            <person name="Riley R."/>
            <person name="Ohm R."/>
            <person name="Sun H."/>
            <person name="Tunlid A."/>
            <person name="Henrissat B."/>
            <person name="Grigoriev I.V."/>
            <person name="Hibbett D.S."/>
            <person name="Martin F."/>
        </authorList>
    </citation>
    <scope>NUCLEOTIDE SEQUENCE [LARGE SCALE GENOMIC DNA]</scope>
    <source>
        <strain evidence="2 3">SS14</strain>
    </source>
</reference>
<evidence type="ECO:0000313" key="2">
    <source>
        <dbReference type="EMBL" id="KIJ40504.1"/>
    </source>
</evidence>
<feature type="region of interest" description="Disordered" evidence="1">
    <location>
        <begin position="44"/>
        <end position="70"/>
    </location>
</feature>
<sequence length="70" mass="7843">MLTVQQHRLDSDSDDTVIRGRSCNMPLYLGVLPNIAPSFKNHPSIPKDHGRLADANTNERIMSTSLPRNE</sequence>